<evidence type="ECO:0000313" key="11">
    <source>
        <dbReference type="EMBL" id="MBK1828200.1"/>
    </source>
</evidence>
<evidence type="ECO:0000256" key="8">
    <source>
        <dbReference type="ARBA" id="ARBA00032341"/>
    </source>
</evidence>
<evidence type="ECO:0000256" key="7">
    <source>
        <dbReference type="ARBA" id="ARBA00031959"/>
    </source>
</evidence>
<evidence type="ECO:0000256" key="2">
    <source>
        <dbReference type="ARBA" id="ARBA00012415"/>
    </source>
</evidence>
<evidence type="ECO:0000313" key="12">
    <source>
        <dbReference type="Proteomes" id="UP000658278"/>
    </source>
</evidence>
<dbReference type="EC" id="2.7.7.9" evidence="2"/>
<evidence type="ECO:0000256" key="1">
    <source>
        <dbReference type="ARBA" id="ARBA00006890"/>
    </source>
</evidence>
<dbReference type="PANTHER" id="PTHR43197">
    <property type="entry name" value="UTP--GLUCOSE-1-PHOSPHATE URIDYLYLTRANSFERASE"/>
    <property type="match status" value="1"/>
</dbReference>
<dbReference type="Pfam" id="PF00483">
    <property type="entry name" value="NTP_transferase"/>
    <property type="match status" value="1"/>
</dbReference>
<keyword evidence="5" id="KW-0548">Nucleotidyltransferase</keyword>
<reference evidence="11" key="1">
    <citation type="submission" date="2021-01" db="EMBL/GenBank/DDBJ databases">
        <title>Modified the classification status of verrucomicrobia.</title>
        <authorList>
            <person name="Feng X."/>
        </authorList>
    </citation>
    <scope>NUCLEOTIDE SEQUENCE</scope>
    <source>
        <strain evidence="11">KCTC 22201</strain>
    </source>
</reference>
<evidence type="ECO:0000256" key="6">
    <source>
        <dbReference type="ARBA" id="ARBA00031455"/>
    </source>
</evidence>
<comment type="catalytic activity">
    <reaction evidence="9">
        <text>alpha-D-glucose 1-phosphate + UTP + H(+) = UDP-alpha-D-glucose + diphosphate</text>
        <dbReference type="Rhea" id="RHEA:19889"/>
        <dbReference type="ChEBI" id="CHEBI:15378"/>
        <dbReference type="ChEBI" id="CHEBI:33019"/>
        <dbReference type="ChEBI" id="CHEBI:46398"/>
        <dbReference type="ChEBI" id="CHEBI:58601"/>
        <dbReference type="ChEBI" id="CHEBI:58885"/>
        <dbReference type="EC" id="2.7.7.9"/>
    </reaction>
</comment>
<comment type="caution">
    <text evidence="11">The sequence shown here is derived from an EMBL/GenBank/DDBJ whole genome shotgun (WGS) entry which is preliminary data.</text>
</comment>
<evidence type="ECO:0000259" key="10">
    <source>
        <dbReference type="Pfam" id="PF00483"/>
    </source>
</evidence>
<comment type="similarity">
    <text evidence="1">Belongs to the UDPGP type 2 family.</text>
</comment>
<keyword evidence="4" id="KW-0808">Transferase</keyword>
<dbReference type="EMBL" id="JAENII010000011">
    <property type="protein sequence ID" value="MBK1828200.1"/>
    <property type="molecule type" value="Genomic_DNA"/>
</dbReference>
<proteinExistence type="inferred from homology"/>
<sequence length="282" mass="30925">MKINKAVITAASPEHRTLPIQSLIDHDGVERSVIEILLNEVQSAGIEDVCVIVHPGDAEAYQQAASGTSLKLHFIEQTERRGYGHALSLAADFTAGESFLHSVCDHLFISRDPDKSCARQLVESAKREGCAISAVQSTRETEIQHYGAVAGDLQRGSSAHPLYAIREVIEKPTPTIAEQKLIVPGLRSGRYLTFFGMHVLTPTVMTLLKHQTDSGADNIQLSPVLAELAKREQYGALLIQGDRHHVSLKYGLFRAQLALALAGQEREQILSDLLELVAHSRR</sequence>
<dbReference type="GO" id="GO:0006011">
    <property type="term" value="P:UDP-alpha-D-glucose metabolic process"/>
    <property type="evidence" value="ECO:0007669"/>
    <property type="project" value="InterPro"/>
</dbReference>
<keyword evidence="12" id="KW-1185">Reference proteome</keyword>
<dbReference type="RefSeq" id="WP_200281145.1">
    <property type="nucleotide sequence ID" value="NZ_JAENII010000011.1"/>
</dbReference>
<dbReference type="InterPro" id="IPR005835">
    <property type="entry name" value="NTP_transferase_dom"/>
</dbReference>
<dbReference type="AlphaFoldDB" id="A0A934VH24"/>
<dbReference type="Gene3D" id="3.90.550.10">
    <property type="entry name" value="Spore Coat Polysaccharide Biosynthesis Protein SpsA, Chain A"/>
    <property type="match status" value="1"/>
</dbReference>
<dbReference type="SUPFAM" id="SSF53448">
    <property type="entry name" value="Nucleotide-diphospho-sugar transferases"/>
    <property type="match status" value="1"/>
</dbReference>
<evidence type="ECO:0000256" key="4">
    <source>
        <dbReference type="ARBA" id="ARBA00022679"/>
    </source>
</evidence>
<evidence type="ECO:0000256" key="5">
    <source>
        <dbReference type="ARBA" id="ARBA00022695"/>
    </source>
</evidence>
<dbReference type="InterPro" id="IPR005771">
    <property type="entry name" value="GalU_uridylyltTrfase_bac/arc"/>
</dbReference>
<dbReference type="InterPro" id="IPR029044">
    <property type="entry name" value="Nucleotide-diphossugar_trans"/>
</dbReference>
<accession>A0A934VH24</accession>
<organism evidence="11 12">
    <name type="scientific">Haloferula rosea</name>
    <dbReference type="NCBI Taxonomy" id="490093"/>
    <lineage>
        <taxon>Bacteria</taxon>
        <taxon>Pseudomonadati</taxon>
        <taxon>Verrucomicrobiota</taxon>
        <taxon>Verrucomicrobiia</taxon>
        <taxon>Verrucomicrobiales</taxon>
        <taxon>Verrucomicrobiaceae</taxon>
        <taxon>Haloferula</taxon>
    </lineage>
</organism>
<gene>
    <name evidence="11" type="ORF">JIN81_14295</name>
</gene>
<dbReference type="PANTHER" id="PTHR43197:SF1">
    <property type="entry name" value="UTP--GLUCOSE-1-PHOSPHATE URIDYLYLTRANSFERASE"/>
    <property type="match status" value="1"/>
</dbReference>
<feature type="domain" description="Nucleotidyl transferase" evidence="10">
    <location>
        <begin position="31"/>
        <end position="209"/>
    </location>
</feature>
<evidence type="ECO:0000256" key="9">
    <source>
        <dbReference type="ARBA" id="ARBA00048128"/>
    </source>
</evidence>
<dbReference type="Proteomes" id="UP000658278">
    <property type="component" value="Unassembled WGS sequence"/>
</dbReference>
<protein>
    <recommendedName>
        <fullName evidence="3">UTP--glucose-1-phosphate uridylyltransferase</fullName>
        <ecNumber evidence="2">2.7.7.9</ecNumber>
    </recommendedName>
    <alternativeName>
        <fullName evidence="6">Alpha-D-glucosyl-1-phosphate uridylyltransferase</fullName>
    </alternativeName>
    <alternativeName>
        <fullName evidence="7">UDP-glucose pyrophosphorylase</fullName>
    </alternativeName>
    <alternativeName>
        <fullName evidence="8">Uridine diphosphoglucose pyrophosphorylase</fullName>
    </alternativeName>
</protein>
<dbReference type="GO" id="GO:0003983">
    <property type="term" value="F:UTP:glucose-1-phosphate uridylyltransferase activity"/>
    <property type="evidence" value="ECO:0007669"/>
    <property type="project" value="UniProtKB-EC"/>
</dbReference>
<name>A0A934VH24_9BACT</name>
<evidence type="ECO:0000256" key="3">
    <source>
        <dbReference type="ARBA" id="ARBA00019048"/>
    </source>
</evidence>